<organism evidence="1 2">
    <name type="scientific">Lepagella muris</name>
    <dbReference type="NCBI Taxonomy" id="3032870"/>
    <lineage>
        <taxon>Bacteria</taxon>
        <taxon>Pseudomonadati</taxon>
        <taxon>Bacteroidota</taxon>
        <taxon>Bacteroidia</taxon>
        <taxon>Bacteroidales</taxon>
        <taxon>Muribaculaceae</taxon>
        <taxon>Lepagella</taxon>
    </lineage>
</organism>
<dbReference type="Proteomes" id="UP000306319">
    <property type="component" value="Unassembled WGS sequence"/>
</dbReference>
<sequence length="493" mass="55071">MKHINCIKRYILISGILIPGIAFGVTPNEIEIENALALPVNDNLKFSADIVLDDLRVGANRQVYITPILEDGNGNSATLPSTLVNGRTMQILWERGAVKVPANYENGVQTTVRRNNGKPQQINYNAALPMEKWMWSPSASVRWVVDSCGCGHFNGSVIKKQELLSLNPAEKMRASYLVPAIAPLPVTIHEGKAQVQYEVNRSDLHSAPYVCANGQVIDNRFELKIIDDSISNALSNKNMEISKIKICGYASPDGSYVGNEQLSTERSRSLAEYVASRYNLTDDKAEYSAVAENWKGFRDIVEIDTRLSNEQRNALLKLIDRPAYGPSDYDAKEKELRTSPEFRSLYSSIILPEWFPLLRTTRFEIETRLKPLDDAQLAEVITTDPDKMSLNQMFRVSKLYPEGSEEFNDVIQIMLKYYPEDEAANLNAASAALKMGNLDEAEVYLKKAGDSKEAWNARGILATWRGDMDAARDCFRKAGALSEAAKNLEMLGN</sequence>
<reference evidence="1" key="1">
    <citation type="submission" date="2019-04" db="EMBL/GenBank/DDBJ databases">
        <title>Microbes associate with the intestines of laboratory mice.</title>
        <authorList>
            <person name="Navarre W."/>
            <person name="Wong E."/>
            <person name="Huang K."/>
            <person name="Tropini C."/>
            <person name="Ng K."/>
            <person name="Yu B."/>
        </authorList>
    </citation>
    <scope>NUCLEOTIDE SEQUENCE</scope>
    <source>
        <strain evidence="1">NM04_E33</strain>
    </source>
</reference>
<proteinExistence type="predicted"/>
<comment type="caution">
    <text evidence="1">The sequence shown here is derived from an EMBL/GenBank/DDBJ whole genome shotgun (WGS) entry which is preliminary data.</text>
</comment>
<evidence type="ECO:0000313" key="1">
    <source>
        <dbReference type="EMBL" id="TGY78821.1"/>
    </source>
</evidence>
<gene>
    <name evidence="1" type="ORF">E5331_08430</name>
</gene>
<protein>
    <submittedName>
        <fullName evidence="1">Uncharacterized protein</fullName>
    </submittedName>
</protein>
<dbReference type="EMBL" id="SRYB01000010">
    <property type="protein sequence ID" value="TGY78821.1"/>
    <property type="molecule type" value="Genomic_DNA"/>
</dbReference>
<evidence type="ECO:0000313" key="2">
    <source>
        <dbReference type="Proteomes" id="UP000306319"/>
    </source>
</evidence>
<keyword evidence="2" id="KW-1185">Reference proteome</keyword>
<name>A0AC61RJW1_9BACT</name>
<accession>A0AC61RJW1</accession>